<evidence type="ECO:0000313" key="3">
    <source>
        <dbReference type="EMBL" id="OGY64000.1"/>
    </source>
</evidence>
<accession>A0A1G1ZJ80</accession>
<sequence length="362" mass="39499">MDDPNKKWQPPEPPANLPMESSPPFPPPPPEITVRTMKSDMDALKQTGGANPSPKPFALPELTEKIPSPKPYSPLPPPPLPSVATPKMMPTETEKTEKFEQEKPTVTIAEEGGGWIKKIAVWSGILLVAAGIGFFGYFVLFPKLFPTQSPPPPIVTLPETTETSIATAPETMPEETLPAVNPHQSFLFASDTIAQKDLIKVDLLSLVGAFKEEAEKNLPNGSLSEIIFNNSNGQIPSSAVLSSLLPEFSAEKIKDIFEDDFTAALYYDENGAWPLYIFKINFNSSIVEAQNEIRALETSKNLSNLFVESPGAATSDFKNGQANGTATRYKTFSQKSAALNYSWLDDKLIISASYDGIKKVLP</sequence>
<gene>
    <name evidence="3" type="ORF">A3B92_04185</name>
</gene>
<feature type="compositionally biased region" description="Pro residues" evidence="1">
    <location>
        <begin position="68"/>
        <end position="81"/>
    </location>
</feature>
<evidence type="ECO:0000256" key="1">
    <source>
        <dbReference type="SAM" id="MobiDB-lite"/>
    </source>
</evidence>
<keyword evidence="2" id="KW-0812">Transmembrane</keyword>
<feature type="compositionally biased region" description="Basic and acidic residues" evidence="1">
    <location>
        <begin position="92"/>
        <end position="101"/>
    </location>
</feature>
<feature type="transmembrane region" description="Helical" evidence="2">
    <location>
        <begin position="119"/>
        <end position="140"/>
    </location>
</feature>
<protein>
    <submittedName>
        <fullName evidence="3">Uncharacterized protein</fullName>
    </submittedName>
</protein>
<keyword evidence="2" id="KW-0472">Membrane</keyword>
<name>A0A1G1ZJ80_9BACT</name>
<dbReference type="STRING" id="1798404.A3B92_04185"/>
<reference evidence="3 4" key="1">
    <citation type="journal article" date="2016" name="Nat. Commun.">
        <title>Thousands of microbial genomes shed light on interconnected biogeochemical processes in an aquifer system.</title>
        <authorList>
            <person name="Anantharaman K."/>
            <person name="Brown C.T."/>
            <person name="Hug L.A."/>
            <person name="Sharon I."/>
            <person name="Castelle C.J."/>
            <person name="Probst A.J."/>
            <person name="Thomas B.C."/>
            <person name="Singh A."/>
            <person name="Wilkins M.J."/>
            <person name="Karaoz U."/>
            <person name="Brodie E.L."/>
            <person name="Williams K.H."/>
            <person name="Hubbard S.S."/>
            <person name="Banfield J.F."/>
        </authorList>
    </citation>
    <scope>NUCLEOTIDE SEQUENCE [LARGE SCALE GENOMIC DNA]</scope>
</reference>
<keyword evidence="2" id="KW-1133">Transmembrane helix</keyword>
<dbReference type="AlphaFoldDB" id="A0A1G1ZJ80"/>
<organism evidence="3 4">
    <name type="scientific">Candidatus Harrisonbacteria bacterium RIFCSPHIGHO2_02_FULL_42_16</name>
    <dbReference type="NCBI Taxonomy" id="1798404"/>
    <lineage>
        <taxon>Bacteria</taxon>
        <taxon>Candidatus Harrisoniibacteriota</taxon>
    </lineage>
</organism>
<comment type="caution">
    <text evidence="3">The sequence shown here is derived from an EMBL/GenBank/DDBJ whole genome shotgun (WGS) entry which is preliminary data.</text>
</comment>
<dbReference type="EMBL" id="MHJG01000011">
    <property type="protein sequence ID" value="OGY64000.1"/>
    <property type="molecule type" value="Genomic_DNA"/>
</dbReference>
<proteinExistence type="predicted"/>
<feature type="compositionally biased region" description="Pro residues" evidence="1">
    <location>
        <begin position="10"/>
        <end position="31"/>
    </location>
</feature>
<evidence type="ECO:0000256" key="2">
    <source>
        <dbReference type="SAM" id="Phobius"/>
    </source>
</evidence>
<dbReference type="Proteomes" id="UP000177960">
    <property type="component" value="Unassembled WGS sequence"/>
</dbReference>
<evidence type="ECO:0000313" key="4">
    <source>
        <dbReference type="Proteomes" id="UP000177960"/>
    </source>
</evidence>
<feature type="region of interest" description="Disordered" evidence="1">
    <location>
        <begin position="1"/>
        <end position="101"/>
    </location>
</feature>